<feature type="transmembrane region" description="Helical" evidence="7">
    <location>
        <begin position="263"/>
        <end position="280"/>
    </location>
</feature>
<feature type="transmembrane region" description="Helical" evidence="7">
    <location>
        <begin position="320"/>
        <end position="340"/>
    </location>
</feature>
<accession>A0A0W0VSQ6</accession>
<keyword evidence="10" id="KW-1185">Reference proteome</keyword>
<evidence type="ECO:0000256" key="4">
    <source>
        <dbReference type="ARBA" id="ARBA00022692"/>
    </source>
</evidence>
<evidence type="ECO:0000313" key="9">
    <source>
        <dbReference type="EMBL" id="KTD22662.1"/>
    </source>
</evidence>
<name>A0A0W0VSQ6_9GAMM</name>
<keyword evidence="6 7" id="KW-0472">Membrane</keyword>
<dbReference type="GO" id="GO:0022857">
    <property type="term" value="F:transmembrane transporter activity"/>
    <property type="evidence" value="ECO:0007669"/>
    <property type="project" value="InterPro"/>
</dbReference>
<evidence type="ECO:0000256" key="5">
    <source>
        <dbReference type="ARBA" id="ARBA00022989"/>
    </source>
</evidence>
<organism evidence="9 10">
    <name type="scientific">Legionella lansingensis</name>
    <dbReference type="NCBI Taxonomy" id="45067"/>
    <lineage>
        <taxon>Bacteria</taxon>
        <taxon>Pseudomonadati</taxon>
        <taxon>Pseudomonadota</taxon>
        <taxon>Gammaproteobacteria</taxon>
        <taxon>Legionellales</taxon>
        <taxon>Legionellaceae</taxon>
        <taxon>Legionella</taxon>
    </lineage>
</organism>
<dbReference type="eggNOG" id="COG2814">
    <property type="taxonomic scope" value="Bacteria"/>
</dbReference>
<dbReference type="InterPro" id="IPR020846">
    <property type="entry name" value="MFS_dom"/>
</dbReference>
<dbReference type="EMBL" id="LNYI01000023">
    <property type="protein sequence ID" value="KTD22662.1"/>
    <property type="molecule type" value="Genomic_DNA"/>
</dbReference>
<dbReference type="InterPro" id="IPR036259">
    <property type="entry name" value="MFS_trans_sf"/>
</dbReference>
<dbReference type="Proteomes" id="UP000054869">
    <property type="component" value="Unassembled WGS sequence"/>
</dbReference>
<dbReference type="GO" id="GO:0005886">
    <property type="term" value="C:plasma membrane"/>
    <property type="evidence" value="ECO:0007669"/>
    <property type="project" value="UniProtKB-SubCell"/>
</dbReference>
<evidence type="ECO:0000259" key="8">
    <source>
        <dbReference type="PROSITE" id="PS50850"/>
    </source>
</evidence>
<keyword evidence="5 7" id="KW-1133">Transmembrane helix</keyword>
<keyword evidence="4 7" id="KW-0812">Transmembrane</keyword>
<dbReference type="PANTHER" id="PTHR43414:SF6">
    <property type="entry name" value="MULTIDRUG RESISTANCE PROTEIN MDTG"/>
    <property type="match status" value="1"/>
</dbReference>
<gene>
    <name evidence="9" type="ORF">Llan_1152</name>
</gene>
<dbReference type="PATRIC" id="fig|45067.4.peg.1206"/>
<feature type="transmembrane region" description="Helical" evidence="7">
    <location>
        <begin position="149"/>
        <end position="167"/>
    </location>
</feature>
<dbReference type="Pfam" id="PF07690">
    <property type="entry name" value="MFS_1"/>
    <property type="match status" value="1"/>
</dbReference>
<sequence>MLLAMEMGNPFLPLFIASQNEMAAQSAALLNALALALPMLASMLMGPIWGKMADRIGYKSMLMRAAWALTLTQGLMACASSVGAILVIRVLQGAFAGFITAMQTYVISICDWNEKSCHLSSLQSSKAIATSCAGASGGFLLSFIHFRGLFLLTSLLCLVTTVIMHACLPAQEPRKITARSHDYPTQFSHFVIAFIALITMTQMAKFLPDPGFSLYMMRVLHGQPWVIGLMYSLPAIGTLLSTKWCGQHFDQCRRGKARINHYFFYYLTLAMVLMFAHGFVQQPLLLAVIRLLWGIVLAALLPALFTLVSDCSEEQGHALGIANSFAKLGNLSGLLLGGWVSGLMPLHYVFLIIAAVYFLMFIIVLSLKTLNDAAFLKTDVPTSSYK</sequence>
<dbReference type="PROSITE" id="PS50850">
    <property type="entry name" value="MFS"/>
    <property type="match status" value="1"/>
</dbReference>
<reference evidence="9 10" key="1">
    <citation type="submission" date="2015-11" db="EMBL/GenBank/DDBJ databases">
        <title>Genomic analysis of 38 Legionella species identifies large and diverse effector repertoires.</title>
        <authorList>
            <person name="Burstein D."/>
            <person name="Amaro F."/>
            <person name="Zusman T."/>
            <person name="Lifshitz Z."/>
            <person name="Cohen O."/>
            <person name="Gilbert J.A."/>
            <person name="Pupko T."/>
            <person name="Shuman H.A."/>
            <person name="Segal G."/>
        </authorList>
    </citation>
    <scope>NUCLEOTIDE SEQUENCE [LARGE SCALE GENOMIC DNA]</scope>
    <source>
        <strain evidence="9 10">ATCC 49751</strain>
    </source>
</reference>
<feature type="transmembrane region" description="Helical" evidence="7">
    <location>
        <begin position="286"/>
        <end position="308"/>
    </location>
</feature>
<evidence type="ECO:0000313" key="10">
    <source>
        <dbReference type="Proteomes" id="UP000054869"/>
    </source>
</evidence>
<feature type="transmembrane region" description="Helical" evidence="7">
    <location>
        <begin position="224"/>
        <end position="242"/>
    </location>
</feature>
<dbReference type="Gene3D" id="1.20.1250.20">
    <property type="entry name" value="MFS general substrate transporter like domains"/>
    <property type="match status" value="2"/>
</dbReference>
<evidence type="ECO:0000256" key="2">
    <source>
        <dbReference type="ARBA" id="ARBA00022448"/>
    </source>
</evidence>
<comment type="subcellular location">
    <subcellularLocation>
        <location evidence="1">Cell membrane</location>
        <topology evidence="1">Multi-pass membrane protein</topology>
    </subcellularLocation>
</comment>
<feature type="transmembrane region" description="Helical" evidence="7">
    <location>
        <begin position="33"/>
        <end position="53"/>
    </location>
</feature>
<evidence type="ECO:0000256" key="3">
    <source>
        <dbReference type="ARBA" id="ARBA00022475"/>
    </source>
</evidence>
<feature type="domain" description="Major facilitator superfamily (MFS) profile" evidence="8">
    <location>
        <begin position="1"/>
        <end position="372"/>
    </location>
</feature>
<feature type="transmembrane region" description="Helical" evidence="7">
    <location>
        <begin position="187"/>
        <end position="204"/>
    </location>
</feature>
<dbReference type="AlphaFoldDB" id="A0A0W0VSQ6"/>
<dbReference type="STRING" id="45067.Llan_1152"/>
<protein>
    <submittedName>
        <fullName evidence="9">Multidrug resistance efflux pump</fullName>
    </submittedName>
</protein>
<dbReference type="SUPFAM" id="SSF103473">
    <property type="entry name" value="MFS general substrate transporter"/>
    <property type="match status" value="1"/>
</dbReference>
<evidence type="ECO:0000256" key="7">
    <source>
        <dbReference type="SAM" id="Phobius"/>
    </source>
</evidence>
<proteinExistence type="predicted"/>
<evidence type="ECO:0000256" key="6">
    <source>
        <dbReference type="ARBA" id="ARBA00023136"/>
    </source>
</evidence>
<evidence type="ECO:0000256" key="1">
    <source>
        <dbReference type="ARBA" id="ARBA00004651"/>
    </source>
</evidence>
<keyword evidence="2" id="KW-0813">Transport</keyword>
<dbReference type="InterPro" id="IPR011701">
    <property type="entry name" value="MFS"/>
</dbReference>
<feature type="transmembrane region" description="Helical" evidence="7">
    <location>
        <begin position="65"/>
        <end position="88"/>
    </location>
</feature>
<dbReference type="PANTHER" id="PTHR43414">
    <property type="entry name" value="MULTIDRUG RESISTANCE PROTEIN MDTG"/>
    <property type="match status" value="1"/>
</dbReference>
<keyword evidence="3" id="KW-1003">Cell membrane</keyword>
<comment type="caution">
    <text evidence="9">The sequence shown here is derived from an EMBL/GenBank/DDBJ whole genome shotgun (WGS) entry which is preliminary data.</text>
</comment>
<feature type="transmembrane region" description="Helical" evidence="7">
    <location>
        <begin position="346"/>
        <end position="367"/>
    </location>
</feature>